<accession>A0ABR1WES8</accession>
<feature type="compositionally biased region" description="Basic and acidic residues" evidence="1">
    <location>
        <begin position="1"/>
        <end position="18"/>
    </location>
</feature>
<gene>
    <name evidence="2" type="ORF">PG996_000814</name>
</gene>
<evidence type="ECO:0000313" key="3">
    <source>
        <dbReference type="Proteomes" id="UP001446871"/>
    </source>
</evidence>
<feature type="compositionally biased region" description="Polar residues" evidence="1">
    <location>
        <begin position="229"/>
        <end position="243"/>
    </location>
</feature>
<sequence length="264" mass="29861">MRDADGRRAKPTPSKREYALAYPAVIDDMDSCDADDEFNSDSDDVGGFDSFDDLTFDDFLIVSSNDQKEPNNNRCKDQKSSSATEDSTGLHIIENYFDTLPYPSYQRFDEVEYEGDEDEQRGPPAIRLNIPTRPCEPFHELTNGASTEDEHIPEDNFSLVLEQSFDLRESSLLQQEENKNGDDGDLSDYCPVASECFDDDWAFELEAAEEDCIAREEELAAAKTRHNTRNGTHLSPRSALRSTRSNRDRGRKVAFALKPGVFNE</sequence>
<feature type="compositionally biased region" description="Basic and acidic residues" evidence="1">
    <location>
        <begin position="66"/>
        <end position="79"/>
    </location>
</feature>
<proteinExistence type="predicted"/>
<name>A0ABR1WES8_9PEZI</name>
<feature type="region of interest" description="Disordered" evidence="1">
    <location>
        <begin position="63"/>
        <end position="88"/>
    </location>
</feature>
<keyword evidence="3" id="KW-1185">Reference proteome</keyword>
<evidence type="ECO:0000313" key="2">
    <source>
        <dbReference type="EMBL" id="KAK8082033.1"/>
    </source>
</evidence>
<organism evidence="2 3">
    <name type="scientific">Apiospora saccharicola</name>
    <dbReference type="NCBI Taxonomy" id="335842"/>
    <lineage>
        <taxon>Eukaryota</taxon>
        <taxon>Fungi</taxon>
        <taxon>Dikarya</taxon>
        <taxon>Ascomycota</taxon>
        <taxon>Pezizomycotina</taxon>
        <taxon>Sordariomycetes</taxon>
        <taxon>Xylariomycetidae</taxon>
        <taxon>Amphisphaeriales</taxon>
        <taxon>Apiosporaceae</taxon>
        <taxon>Apiospora</taxon>
    </lineage>
</organism>
<feature type="region of interest" description="Disordered" evidence="1">
    <location>
        <begin position="114"/>
        <end position="134"/>
    </location>
</feature>
<evidence type="ECO:0000256" key="1">
    <source>
        <dbReference type="SAM" id="MobiDB-lite"/>
    </source>
</evidence>
<comment type="caution">
    <text evidence="2">The sequence shown here is derived from an EMBL/GenBank/DDBJ whole genome shotgun (WGS) entry which is preliminary data.</text>
</comment>
<reference evidence="2 3" key="1">
    <citation type="submission" date="2023-01" db="EMBL/GenBank/DDBJ databases">
        <title>Analysis of 21 Apiospora genomes using comparative genomics revels a genus with tremendous synthesis potential of carbohydrate active enzymes and secondary metabolites.</title>
        <authorList>
            <person name="Sorensen T."/>
        </authorList>
    </citation>
    <scope>NUCLEOTIDE SEQUENCE [LARGE SCALE GENOMIC DNA]</scope>
    <source>
        <strain evidence="2 3">CBS 83171</strain>
    </source>
</reference>
<dbReference type="EMBL" id="JAQQWM010000001">
    <property type="protein sequence ID" value="KAK8082033.1"/>
    <property type="molecule type" value="Genomic_DNA"/>
</dbReference>
<feature type="region of interest" description="Disordered" evidence="1">
    <location>
        <begin position="222"/>
        <end position="264"/>
    </location>
</feature>
<protein>
    <submittedName>
        <fullName evidence="2">Uncharacterized protein</fullName>
    </submittedName>
</protein>
<feature type="region of interest" description="Disordered" evidence="1">
    <location>
        <begin position="1"/>
        <end position="20"/>
    </location>
</feature>
<dbReference type="Proteomes" id="UP001446871">
    <property type="component" value="Unassembled WGS sequence"/>
</dbReference>